<reference evidence="8" key="1">
    <citation type="journal article" date="2021" name="J Fungi (Basel)">
        <title>Genomic and Metabolomic Analyses of the Marine Fungus Emericellopsis cladophorae: Insights into Saltwater Adaptability Mechanisms and Its Biosynthetic Potential.</title>
        <authorList>
            <person name="Goncalves M.F.M."/>
            <person name="Hilario S."/>
            <person name="Van de Peer Y."/>
            <person name="Esteves A.C."/>
            <person name="Alves A."/>
        </authorList>
    </citation>
    <scope>NUCLEOTIDE SEQUENCE</scope>
    <source>
        <strain evidence="8">MUM 19.33</strain>
    </source>
</reference>
<feature type="disulfide bond" evidence="4">
    <location>
        <begin position="127"/>
        <end position="139"/>
    </location>
</feature>
<dbReference type="InterPro" id="IPR050314">
    <property type="entry name" value="Glycosyl_Hydrlase_18"/>
</dbReference>
<dbReference type="InterPro" id="IPR001002">
    <property type="entry name" value="Chitin-bd_1"/>
</dbReference>
<dbReference type="InterPro" id="IPR017853">
    <property type="entry name" value="GH"/>
</dbReference>
<feature type="domain" description="Chitin-binding type-1" evidence="6">
    <location>
        <begin position="584"/>
        <end position="628"/>
    </location>
</feature>
<dbReference type="EMBL" id="JAGIXG020000003">
    <property type="protein sequence ID" value="KAI6784762.1"/>
    <property type="molecule type" value="Genomic_DNA"/>
</dbReference>
<dbReference type="CDD" id="cd11618">
    <property type="entry name" value="ChtBD1_1"/>
    <property type="match status" value="1"/>
</dbReference>
<proteinExistence type="inferred from homology"/>
<reference evidence="8" key="2">
    <citation type="submission" date="2022-07" db="EMBL/GenBank/DDBJ databases">
        <authorList>
            <person name="Goncalves M.F.M."/>
            <person name="Hilario S."/>
            <person name="Van De Peer Y."/>
            <person name="Esteves A.C."/>
            <person name="Alves A."/>
        </authorList>
    </citation>
    <scope>NUCLEOTIDE SEQUENCE</scope>
    <source>
        <strain evidence="8">MUM 19.33</strain>
    </source>
</reference>
<evidence type="ECO:0000313" key="8">
    <source>
        <dbReference type="EMBL" id="KAI6784762.1"/>
    </source>
</evidence>
<dbReference type="GeneID" id="75834328"/>
<dbReference type="SMART" id="SM00636">
    <property type="entry name" value="Glyco_18"/>
    <property type="match status" value="1"/>
</dbReference>
<keyword evidence="8" id="KW-0378">Hydrolase</keyword>
<comment type="caution">
    <text evidence="4">Lacks conserved residue(s) required for the propagation of feature annotation.</text>
</comment>
<accession>A0A9Q0BGQ8</accession>
<feature type="compositionally biased region" description="Acidic residues" evidence="5">
    <location>
        <begin position="629"/>
        <end position="646"/>
    </location>
</feature>
<feature type="disulfide bond" evidence="4">
    <location>
        <begin position="132"/>
        <end position="146"/>
    </location>
</feature>
<dbReference type="InterPro" id="IPR029070">
    <property type="entry name" value="Chitinase_insertion_sf"/>
</dbReference>
<evidence type="ECO:0000313" key="9">
    <source>
        <dbReference type="Proteomes" id="UP001055219"/>
    </source>
</evidence>
<dbReference type="RefSeq" id="XP_051365618.1">
    <property type="nucleotide sequence ID" value="XM_051502425.1"/>
</dbReference>
<dbReference type="SMART" id="SM00270">
    <property type="entry name" value="ChtBD1"/>
    <property type="match status" value="4"/>
</dbReference>
<comment type="caution">
    <text evidence="8">The sequence shown here is derived from an EMBL/GenBank/DDBJ whole genome shotgun (WGS) entry which is preliminary data.</text>
</comment>
<dbReference type="PANTHER" id="PTHR11177:SF333">
    <property type="entry name" value="CHITINASE"/>
    <property type="match status" value="1"/>
</dbReference>
<evidence type="ECO:0000259" key="7">
    <source>
        <dbReference type="PROSITE" id="PS51910"/>
    </source>
</evidence>
<evidence type="ECO:0000259" key="6">
    <source>
        <dbReference type="PROSITE" id="PS50941"/>
    </source>
</evidence>
<dbReference type="GO" id="GO:0005975">
    <property type="term" value="P:carbohydrate metabolic process"/>
    <property type="evidence" value="ECO:0007669"/>
    <property type="project" value="InterPro"/>
</dbReference>
<dbReference type="GO" id="GO:0008061">
    <property type="term" value="F:chitin binding"/>
    <property type="evidence" value="ECO:0007669"/>
    <property type="project" value="UniProtKB-UniRule"/>
</dbReference>
<dbReference type="PROSITE" id="PS50941">
    <property type="entry name" value="CHIT_BIND_I_2"/>
    <property type="match status" value="3"/>
</dbReference>
<dbReference type="AlphaFoldDB" id="A0A9Q0BGQ8"/>
<dbReference type="SUPFAM" id="SSF57016">
    <property type="entry name" value="Plant lectins/antimicrobial peptides"/>
    <property type="match status" value="3"/>
</dbReference>
<feature type="disulfide bond" evidence="4">
    <location>
        <begin position="604"/>
        <end position="618"/>
    </location>
</feature>
<dbReference type="CDD" id="cd00035">
    <property type="entry name" value="ChtBD1"/>
    <property type="match status" value="2"/>
</dbReference>
<feature type="domain" description="Chitin-binding type-1" evidence="6">
    <location>
        <begin position="533"/>
        <end position="578"/>
    </location>
</feature>
<dbReference type="Gene3D" id="3.30.60.10">
    <property type="entry name" value="Endochitinase-like"/>
    <property type="match status" value="3"/>
</dbReference>
<protein>
    <recommendedName>
        <fullName evidence="2">chitinase</fullName>
        <ecNumber evidence="2">3.2.1.14</ecNumber>
    </recommendedName>
</protein>
<organism evidence="8 9">
    <name type="scientific">Emericellopsis cladophorae</name>
    <dbReference type="NCBI Taxonomy" id="2686198"/>
    <lineage>
        <taxon>Eukaryota</taxon>
        <taxon>Fungi</taxon>
        <taxon>Dikarya</taxon>
        <taxon>Ascomycota</taxon>
        <taxon>Pezizomycotina</taxon>
        <taxon>Sordariomycetes</taxon>
        <taxon>Hypocreomycetidae</taxon>
        <taxon>Hypocreales</taxon>
        <taxon>Bionectriaceae</taxon>
        <taxon>Emericellopsis</taxon>
    </lineage>
</organism>
<dbReference type="GO" id="GO:0008843">
    <property type="term" value="F:endochitinase activity"/>
    <property type="evidence" value="ECO:0007669"/>
    <property type="project" value="UniProtKB-EC"/>
</dbReference>
<dbReference type="OrthoDB" id="73875at2759"/>
<feature type="disulfide bond" evidence="4">
    <location>
        <begin position="553"/>
        <end position="567"/>
    </location>
</feature>
<dbReference type="InterPro" id="IPR001223">
    <property type="entry name" value="Glyco_hydro18_cat"/>
</dbReference>
<dbReference type="EC" id="3.2.1.14" evidence="2"/>
<dbReference type="PROSITE" id="PS51910">
    <property type="entry name" value="GH18_2"/>
    <property type="match status" value="1"/>
</dbReference>
<evidence type="ECO:0000256" key="1">
    <source>
        <dbReference type="ARBA" id="ARBA00008682"/>
    </source>
</evidence>
<dbReference type="InterPro" id="IPR011583">
    <property type="entry name" value="Chitinase_II/V-like_cat"/>
</dbReference>
<dbReference type="SUPFAM" id="SSF51445">
    <property type="entry name" value="(Trans)glycosidases"/>
    <property type="match status" value="1"/>
</dbReference>
<sequence length="1086" mass="118735">MITHQGDVKGEVDADFTIESVTEDAALDKWLELVAPVNATKVTARMADAEILMSPWSPIPNGLDKRQRVEDENGALLCPNNKCVDHSCCGPDNICGYGPDFCGDGCKGDCDATAMCGKFSDGGNIKCGLDLCCSWGGWCGTADVHCIGPNEHALCQEGYGKCEIIRPETCGENSGTADGRMIGYYQSWNTRDRTCNRISPSQIKTEGYTHLFFSFASIDPDTYKVKAWVEEDKALMREFTQLKGKGRDLQPWIAVGGWAFSDPDQPTHTTWSDLCSDQGRRSAFIASLIDFMDEYGFTGADLDWEYPGTAKRGGKLADEDNFVQLLKEMREAFGTKYGISLTLAPDYWYLRYFDVGRLQNYADHLGFMAYDLHGFWDSDVEALGSIVRGQANIEEIANNTLPLAYAGVDPSKITMGIAWYGRGYTLADPSCNTLGCPFLGPSKPGKCTNSAGVLSLVEIKEMIASGEAKSNSLPGIGMKELVWDNQWVGYDDEETVEMKRKFANDQCFGGLMAWSVDFNSGDGSGTDAPKSEDGHCGPDHDGTTCPGSGFGDCCSTSGYCGSSDGHCGSACVSGDCKEGSETTDGRCGAGFNNAICGSWSHGPCCSAGGYCGDSDGHCGDGCQSGCNGEDPDDGNDGDDDDDDDEGSPQPYEPDPDDDKPLAACPYTPTTMDEIFNLDFYNELPAHCVPKYMVPVLHNMLETVTKRYNEILEDDYDYYFGVYAGYIVENANQVTRSFLKDSGDDYFDCEIWQEYPCCTNCEYLGESCDGCIEKCVIEGPMDDGVEWHLRDQPCPPDYSKRGMGDDWEQTIFWDFKDDEAKENFYAAAAAEVGAPEDKFKIAERSTITNFFMSPSCARDFAYNGWDDMSDLCKRKGYWHNIPYVDGFEKDDVVNPKDVVKKSIENADVLREPMAEAGFKLMVDDYEGDGHDLVDALILPVFMLQESVQYMEVVVKTGKEIKEAEKTALIINLLSALMIVISFGGSSLVSAGFSTLGRTLVYLAEAGNTAIGLHAVISVPESAPLLIFGLVMSAVGIRDASKVAQAAKLRRGMKFEEISAFSKEAARMMDSVAAFNKKPAVPQMCRYA</sequence>
<name>A0A9Q0BGQ8_9HYPO</name>
<dbReference type="Gene3D" id="3.20.20.80">
    <property type="entry name" value="Glycosidases"/>
    <property type="match status" value="1"/>
</dbReference>
<gene>
    <name evidence="8" type="ORF">J7T54_007855</name>
</gene>
<keyword evidence="3 4" id="KW-0147">Chitin-binding</keyword>
<dbReference type="Proteomes" id="UP001055219">
    <property type="component" value="Unassembled WGS sequence"/>
</dbReference>
<evidence type="ECO:0000256" key="5">
    <source>
        <dbReference type="SAM" id="MobiDB-lite"/>
    </source>
</evidence>
<evidence type="ECO:0000256" key="2">
    <source>
        <dbReference type="ARBA" id="ARBA00012729"/>
    </source>
</evidence>
<dbReference type="PANTHER" id="PTHR11177">
    <property type="entry name" value="CHITINASE"/>
    <property type="match status" value="1"/>
</dbReference>
<feature type="domain" description="Chitin-binding type-1" evidence="6">
    <location>
        <begin position="113"/>
        <end position="164"/>
    </location>
</feature>
<dbReference type="InterPro" id="IPR036861">
    <property type="entry name" value="Endochitinase-like_sf"/>
</dbReference>
<feature type="region of interest" description="Disordered" evidence="5">
    <location>
        <begin position="629"/>
        <end position="663"/>
    </location>
</feature>
<dbReference type="SUPFAM" id="SSF54556">
    <property type="entry name" value="Chitinase insertion domain"/>
    <property type="match status" value="1"/>
</dbReference>
<dbReference type="Gene3D" id="3.10.50.10">
    <property type="match status" value="1"/>
</dbReference>
<feature type="domain" description="GH18" evidence="7">
    <location>
        <begin position="179"/>
        <end position="536"/>
    </location>
</feature>
<keyword evidence="4" id="KW-1015">Disulfide bond</keyword>
<keyword evidence="9" id="KW-1185">Reference proteome</keyword>
<dbReference type="Pfam" id="PF00704">
    <property type="entry name" value="Glyco_hydro_18"/>
    <property type="match status" value="1"/>
</dbReference>
<evidence type="ECO:0000256" key="4">
    <source>
        <dbReference type="PROSITE-ProRule" id="PRU00261"/>
    </source>
</evidence>
<feature type="disulfide bond" evidence="4">
    <location>
        <begin position="622"/>
        <end position="626"/>
    </location>
</feature>
<evidence type="ECO:0000256" key="3">
    <source>
        <dbReference type="ARBA" id="ARBA00022669"/>
    </source>
</evidence>
<comment type="similarity">
    <text evidence="1">Belongs to the glycosyl hydrolase 18 family. Chitinase class V subfamily.</text>
</comment>